<evidence type="ECO:0000313" key="2">
    <source>
        <dbReference type="Proteomes" id="UP000183926"/>
    </source>
</evidence>
<sequence length="142" mass="16461">MTQIDFYTGATDRLLIACRLCAKAVQQGLKTVVYIPDTELANRFDKLLWTFSPTSFVPHCQADDKLAEVTPVILNNRPEMPEAAYFDVLLNLDATIPSGFEHFKRIVEIVDEIEDSKLHARKRYRCYQELGHDIRHHRLEEN</sequence>
<dbReference type="Pfam" id="PF04364">
    <property type="entry name" value="DNA_pol3_chi"/>
    <property type="match status" value="1"/>
</dbReference>
<dbReference type="OrthoDB" id="5297568at2"/>
<dbReference type="EMBL" id="FPBL01000013">
    <property type="protein sequence ID" value="SFU79341.1"/>
    <property type="molecule type" value="Genomic_DNA"/>
</dbReference>
<dbReference type="GO" id="GO:0006260">
    <property type="term" value="P:DNA replication"/>
    <property type="evidence" value="ECO:0007669"/>
    <property type="project" value="InterPro"/>
</dbReference>
<dbReference type="SUPFAM" id="SSF102400">
    <property type="entry name" value="DNA polymerase III chi subunit"/>
    <property type="match status" value="1"/>
</dbReference>
<dbReference type="InterPro" id="IPR036768">
    <property type="entry name" value="PolIII_chi_sf"/>
</dbReference>
<dbReference type="AlphaFoldDB" id="A0A1I7J2N2"/>
<reference evidence="1 2" key="1">
    <citation type="submission" date="2016-10" db="EMBL/GenBank/DDBJ databases">
        <authorList>
            <person name="de Groot N.N."/>
        </authorList>
    </citation>
    <scope>NUCLEOTIDE SEQUENCE [LARGE SCALE GENOMIC DNA]</scope>
    <source>
        <strain evidence="1 2">Nm24</strain>
    </source>
</reference>
<name>A0A1I7J2N2_9PROT</name>
<gene>
    <name evidence="1" type="ORF">SAMN05216339_11348</name>
</gene>
<dbReference type="Proteomes" id="UP000183926">
    <property type="component" value="Unassembled WGS sequence"/>
</dbReference>
<protein>
    <submittedName>
        <fullName evidence="1">DNA polymerase III, chi subunit</fullName>
    </submittedName>
</protein>
<dbReference type="PANTHER" id="PTHR38767">
    <property type="entry name" value="DNA POLYMERASE III SUBUNIT CHI"/>
    <property type="match status" value="1"/>
</dbReference>
<dbReference type="PANTHER" id="PTHR38767:SF1">
    <property type="entry name" value="DNA POLYMERASE III SUBUNIT CHI"/>
    <property type="match status" value="1"/>
</dbReference>
<dbReference type="InterPro" id="IPR007459">
    <property type="entry name" value="DNA_pol3_chi"/>
</dbReference>
<dbReference type="GO" id="GO:0003887">
    <property type="term" value="F:DNA-directed DNA polymerase activity"/>
    <property type="evidence" value="ECO:0007669"/>
    <property type="project" value="InterPro"/>
</dbReference>
<proteinExistence type="predicted"/>
<organism evidence="1 2">
    <name type="scientific">Nitrosomonas eutropha</name>
    <dbReference type="NCBI Taxonomy" id="916"/>
    <lineage>
        <taxon>Bacteria</taxon>
        <taxon>Pseudomonadati</taxon>
        <taxon>Pseudomonadota</taxon>
        <taxon>Betaproteobacteria</taxon>
        <taxon>Nitrosomonadales</taxon>
        <taxon>Nitrosomonadaceae</taxon>
        <taxon>Nitrosomonas</taxon>
    </lineage>
</organism>
<dbReference type="Gene3D" id="3.40.50.10110">
    <property type="entry name" value="DNA polymerase III subunit chi"/>
    <property type="match status" value="1"/>
</dbReference>
<evidence type="ECO:0000313" key="1">
    <source>
        <dbReference type="EMBL" id="SFU79341.1"/>
    </source>
</evidence>
<dbReference type="GO" id="GO:0003677">
    <property type="term" value="F:DNA binding"/>
    <property type="evidence" value="ECO:0007669"/>
    <property type="project" value="InterPro"/>
</dbReference>
<dbReference type="RefSeq" id="WP_074929381.1">
    <property type="nucleotide sequence ID" value="NZ_FPBL01000013.1"/>
</dbReference>
<accession>A0A1I7J2N2</accession>
<dbReference type="GO" id="GO:0032298">
    <property type="term" value="P:positive regulation of DNA-templated DNA replication initiation"/>
    <property type="evidence" value="ECO:0007669"/>
    <property type="project" value="TreeGrafter"/>
</dbReference>